<evidence type="ECO:0000259" key="4">
    <source>
        <dbReference type="PROSITE" id="PS51898"/>
    </source>
</evidence>
<dbReference type="Pfam" id="PF17293">
    <property type="entry name" value="Arm-DNA-bind_5"/>
    <property type="match status" value="1"/>
</dbReference>
<comment type="similarity">
    <text evidence="1">Belongs to the 'phage' integrase family.</text>
</comment>
<dbReference type="InterPro" id="IPR002104">
    <property type="entry name" value="Integrase_catalytic"/>
</dbReference>
<dbReference type="Pfam" id="PF00589">
    <property type="entry name" value="Phage_integrase"/>
    <property type="match status" value="1"/>
</dbReference>
<evidence type="ECO:0000256" key="1">
    <source>
        <dbReference type="ARBA" id="ARBA00008857"/>
    </source>
</evidence>
<dbReference type="PANTHER" id="PTHR30349:SF64">
    <property type="entry name" value="PROPHAGE INTEGRASE INTD-RELATED"/>
    <property type="match status" value="1"/>
</dbReference>
<comment type="caution">
    <text evidence="5">The sequence shown here is derived from an EMBL/GenBank/DDBJ whole genome shotgun (WGS) entry which is preliminary data.</text>
</comment>
<dbReference type="RefSeq" id="WP_138729291.1">
    <property type="nucleotide sequence ID" value="NZ_SRMP02000050.1"/>
</dbReference>
<reference evidence="5 6" key="1">
    <citation type="submission" date="2024-12" db="EMBL/GenBank/DDBJ databases">
        <authorList>
            <person name="Hu S."/>
        </authorList>
    </citation>
    <scope>NUCLEOTIDE SEQUENCE [LARGE SCALE GENOMIC DNA]</scope>
    <source>
        <strain evidence="5 6">P-25</strain>
    </source>
</reference>
<proteinExistence type="inferred from homology"/>
<evidence type="ECO:0000313" key="6">
    <source>
        <dbReference type="Proteomes" id="UP001517367"/>
    </source>
</evidence>
<dbReference type="PANTHER" id="PTHR30349">
    <property type="entry name" value="PHAGE INTEGRASE-RELATED"/>
    <property type="match status" value="1"/>
</dbReference>
<dbReference type="InterPro" id="IPR035386">
    <property type="entry name" value="Arm-DNA-bind_5"/>
</dbReference>
<gene>
    <name evidence="5" type="ORF">E5L68_019805</name>
</gene>
<dbReference type="Gene3D" id="1.10.150.130">
    <property type="match status" value="1"/>
</dbReference>
<protein>
    <submittedName>
        <fullName evidence="5">Site-specific integrase</fullName>
    </submittedName>
</protein>
<dbReference type="Pfam" id="PF13102">
    <property type="entry name" value="Phage_int_SAM_5"/>
    <property type="match status" value="1"/>
</dbReference>
<accession>A0ABW9JML5</accession>
<organism evidence="5 6">
    <name type="scientific">Pedobacter helvus</name>
    <dbReference type="NCBI Taxonomy" id="2563444"/>
    <lineage>
        <taxon>Bacteria</taxon>
        <taxon>Pseudomonadati</taxon>
        <taxon>Bacteroidota</taxon>
        <taxon>Sphingobacteriia</taxon>
        <taxon>Sphingobacteriales</taxon>
        <taxon>Sphingobacteriaceae</taxon>
        <taxon>Pedobacter</taxon>
    </lineage>
</organism>
<keyword evidence="6" id="KW-1185">Reference proteome</keyword>
<evidence type="ECO:0000256" key="3">
    <source>
        <dbReference type="ARBA" id="ARBA00023172"/>
    </source>
</evidence>
<dbReference type="InterPro" id="IPR011010">
    <property type="entry name" value="DNA_brk_join_enz"/>
</dbReference>
<evidence type="ECO:0000256" key="2">
    <source>
        <dbReference type="ARBA" id="ARBA00023125"/>
    </source>
</evidence>
<dbReference type="InterPro" id="IPR025269">
    <property type="entry name" value="SAM-like_dom"/>
</dbReference>
<name>A0ABW9JML5_9SPHI</name>
<sequence length="408" mass="47234">MLEKSYGLLFFLKQPKNQNEDHRFIYLRITVNGKAKELSTKRKWNQMKWNQSAGRATGKNEETKALNSYLDTLTFKINDAKRALLEDSKPITAQLLADYLTGAEQKSRTIITAFKEHNAKMELLVGTEYALGTFIRYTTACEHLEKFIQWKYGNDDISIKEIDYEFITNFEFWLKSIRNCAHNTAMKYLTNFKKIILEALKKGWILRNPFMGFKMTKREVIRTALTQQEINLIKNKKFNIDRISQIADIFLFSCYTGLAYIDLRQLRKEQIITGIDRHKWIITKRQKTDTATRLPLLPTALDIVNKYINHPYCLETGSVLPVPSNQKLNAYLKEIADICGITKTLTFHIARHTFATTITLNNGVPIETVSRMLGHSSIKQTQHYAKILDNKISYDIGDFAETDHPISV</sequence>
<dbReference type="Proteomes" id="UP001517367">
    <property type="component" value="Unassembled WGS sequence"/>
</dbReference>
<dbReference type="CDD" id="cd01185">
    <property type="entry name" value="INTN1_C_like"/>
    <property type="match status" value="1"/>
</dbReference>
<dbReference type="InterPro" id="IPR010998">
    <property type="entry name" value="Integrase_recombinase_N"/>
</dbReference>
<dbReference type="InterPro" id="IPR050090">
    <property type="entry name" value="Tyrosine_recombinase_XerCD"/>
</dbReference>
<evidence type="ECO:0000313" key="5">
    <source>
        <dbReference type="EMBL" id="MFN0293632.1"/>
    </source>
</evidence>
<feature type="domain" description="Tyr recombinase" evidence="4">
    <location>
        <begin position="220"/>
        <end position="398"/>
    </location>
</feature>
<keyword evidence="2" id="KW-0238">DNA-binding</keyword>
<dbReference type="Gene3D" id="1.10.443.10">
    <property type="entry name" value="Intergrase catalytic core"/>
    <property type="match status" value="1"/>
</dbReference>
<dbReference type="EMBL" id="SRMP02000050">
    <property type="protein sequence ID" value="MFN0293632.1"/>
    <property type="molecule type" value="Genomic_DNA"/>
</dbReference>
<dbReference type="SUPFAM" id="SSF56349">
    <property type="entry name" value="DNA breaking-rejoining enzymes"/>
    <property type="match status" value="1"/>
</dbReference>
<keyword evidence="3" id="KW-0233">DNA recombination</keyword>
<dbReference type="InterPro" id="IPR013762">
    <property type="entry name" value="Integrase-like_cat_sf"/>
</dbReference>
<dbReference type="PROSITE" id="PS51898">
    <property type="entry name" value="TYR_RECOMBINASE"/>
    <property type="match status" value="1"/>
</dbReference>